<feature type="region of interest" description="Disordered" evidence="1">
    <location>
        <begin position="82"/>
        <end position="106"/>
    </location>
</feature>
<sequence>MIRYAFNKTGARMRSLYLTSGRLFTTGPDLNGKARVSQLLEQAQSAGPKMYKTVKEKGCDNRAVRRNQLIWLVKHSLGKERVGKKASPHELPCSTNTAGKQEKKEATRVDVTVWPHLWLSLRLEQKVQD</sequence>
<dbReference type="OrthoDB" id="3792115at2759"/>
<proteinExistence type="predicted"/>
<accession>A0A9P6G9V8</accession>
<reference evidence="2" key="1">
    <citation type="journal article" date="2020" name="Mol. Plant Microbe Interact.">
        <title>Genome Sequence of the Biocontrol Agent Coniothyrium minitans strain Conio (IMI 134523).</title>
        <authorList>
            <person name="Patel D."/>
            <person name="Shittu T.A."/>
            <person name="Baroncelli R."/>
            <person name="Muthumeenakshi S."/>
            <person name="Osborne T.H."/>
            <person name="Janganan T.K."/>
            <person name="Sreenivasaprasad S."/>
        </authorList>
    </citation>
    <scope>NUCLEOTIDE SEQUENCE</scope>
    <source>
        <strain evidence="2">Conio</strain>
    </source>
</reference>
<evidence type="ECO:0000313" key="2">
    <source>
        <dbReference type="EMBL" id="KAF9731203.1"/>
    </source>
</evidence>
<evidence type="ECO:0000313" key="3">
    <source>
        <dbReference type="Proteomes" id="UP000756921"/>
    </source>
</evidence>
<dbReference type="EMBL" id="WJXW01000013">
    <property type="protein sequence ID" value="KAF9731203.1"/>
    <property type="molecule type" value="Genomic_DNA"/>
</dbReference>
<keyword evidence="3" id="KW-1185">Reference proteome</keyword>
<organism evidence="2 3">
    <name type="scientific">Paraphaeosphaeria minitans</name>
    <dbReference type="NCBI Taxonomy" id="565426"/>
    <lineage>
        <taxon>Eukaryota</taxon>
        <taxon>Fungi</taxon>
        <taxon>Dikarya</taxon>
        <taxon>Ascomycota</taxon>
        <taxon>Pezizomycotina</taxon>
        <taxon>Dothideomycetes</taxon>
        <taxon>Pleosporomycetidae</taxon>
        <taxon>Pleosporales</taxon>
        <taxon>Massarineae</taxon>
        <taxon>Didymosphaeriaceae</taxon>
        <taxon>Paraphaeosphaeria</taxon>
    </lineage>
</organism>
<comment type="caution">
    <text evidence="2">The sequence shown here is derived from an EMBL/GenBank/DDBJ whole genome shotgun (WGS) entry which is preliminary data.</text>
</comment>
<evidence type="ECO:0000256" key="1">
    <source>
        <dbReference type="SAM" id="MobiDB-lite"/>
    </source>
</evidence>
<dbReference type="Proteomes" id="UP000756921">
    <property type="component" value="Unassembled WGS sequence"/>
</dbReference>
<gene>
    <name evidence="2" type="ORF">PMIN01_11162</name>
</gene>
<protein>
    <submittedName>
        <fullName evidence="2">Uncharacterized protein</fullName>
    </submittedName>
</protein>
<dbReference type="AlphaFoldDB" id="A0A9P6G9V8"/>
<name>A0A9P6G9V8_9PLEO</name>